<name>A0A0L0M583_9BURK</name>
<proteinExistence type="predicted"/>
<dbReference type="PATRIC" id="fig|242163.4.peg.3494"/>
<dbReference type="PANTHER" id="PTHR35894:SF1">
    <property type="entry name" value="PHOSPHORIBULOKINASE _ URIDINE KINASE FAMILY"/>
    <property type="match status" value="1"/>
</dbReference>
<sequence>MTEKTYPHLLPAVQALAEAPDEARIRRIQTDRWLGYARAEAALSALEDLLSFPKRTRMPNRLLVGPSNNGKTMIVEKFRRSHLPGSEESARDGAIRVPVLKVQMPPAPDERRFFSAILEALGAPDRLNDRLSTKQDTAVRMMRATGVRMLVIDEVHNMLCGSRDQQRRFLNLLRWLGNELQIPLVAVGTAEGLRAIQSDDQLANRFTPFGLPPWEGGAEFTRLLNTLEASMPLREASNLSSSPMAQRLLSTSEGILGEVVTIVTRAAVAAIETGQERIVLDMLDSLGFIAPSERRHAVV</sequence>
<protein>
    <submittedName>
        <fullName evidence="1">TniB NTP-binding protein</fullName>
    </submittedName>
</protein>
<accession>A0A0L0M583</accession>
<gene>
    <name evidence="1" type="ORF">BVER_04072</name>
</gene>
<dbReference type="Gene3D" id="3.40.50.300">
    <property type="entry name" value="P-loop containing nucleotide triphosphate hydrolases"/>
    <property type="match status" value="1"/>
</dbReference>
<dbReference type="Pfam" id="PF05621">
    <property type="entry name" value="TniB"/>
    <property type="match status" value="1"/>
</dbReference>
<reference evidence="2" key="1">
    <citation type="submission" date="2015-06" db="EMBL/GenBank/DDBJ databases">
        <title>Comparative genomics of Burkholderia leaf nodule symbionts.</title>
        <authorList>
            <person name="Carlier A."/>
            <person name="Eberl L."/>
            <person name="Pinto-Carbo M."/>
        </authorList>
    </citation>
    <scope>NUCLEOTIDE SEQUENCE [LARGE SCALE GENOMIC DNA]</scope>
    <source>
        <strain evidence="2">UZHbot4</strain>
    </source>
</reference>
<dbReference type="InterPro" id="IPR027417">
    <property type="entry name" value="P-loop_NTPase"/>
</dbReference>
<evidence type="ECO:0000313" key="2">
    <source>
        <dbReference type="Proteomes" id="UP000036959"/>
    </source>
</evidence>
<keyword evidence="2" id="KW-1185">Reference proteome</keyword>
<evidence type="ECO:0000313" key="1">
    <source>
        <dbReference type="EMBL" id="KND57441.1"/>
    </source>
</evidence>
<dbReference type="RefSeq" id="WP_232316815.1">
    <property type="nucleotide sequence ID" value="NZ_LFJJ01000245.1"/>
</dbReference>
<dbReference type="InterPro" id="IPR008868">
    <property type="entry name" value="TniB"/>
</dbReference>
<dbReference type="PANTHER" id="PTHR35894">
    <property type="entry name" value="GENERAL SECRETION PATHWAY PROTEIN A-RELATED"/>
    <property type="match status" value="1"/>
</dbReference>
<dbReference type="EMBL" id="LFJJ01000245">
    <property type="protein sequence ID" value="KND57441.1"/>
    <property type="molecule type" value="Genomic_DNA"/>
</dbReference>
<dbReference type="AlphaFoldDB" id="A0A0L0M583"/>
<dbReference type="SUPFAM" id="SSF52540">
    <property type="entry name" value="P-loop containing nucleoside triphosphate hydrolases"/>
    <property type="match status" value="1"/>
</dbReference>
<dbReference type="Proteomes" id="UP000036959">
    <property type="component" value="Unassembled WGS sequence"/>
</dbReference>
<organism evidence="1 2">
    <name type="scientific">Candidatus Burkholderia verschuerenii</name>
    <dbReference type="NCBI Taxonomy" id="242163"/>
    <lineage>
        <taxon>Bacteria</taxon>
        <taxon>Pseudomonadati</taxon>
        <taxon>Pseudomonadota</taxon>
        <taxon>Betaproteobacteria</taxon>
        <taxon>Burkholderiales</taxon>
        <taxon>Burkholderiaceae</taxon>
        <taxon>Burkholderia</taxon>
    </lineage>
</organism>
<dbReference type="InterPro" id="IPR052026">
    <property type="entry name" value="ExeA_AAA_ATPase_DNA-bind"/>
</dbReference>
<comment type="caution">
    <text evidence="1">The sequence shown here is derived from an EMBL/GenBank/DDBJ whole genome shotgun (WGS) entry which is preliminary data.</text>
</comment>